<evidence type="ECO:0000313" key="2">
    <source>
        <dbReference type="Proteomes" id="UP000076584"/>
    </source>
</evidence>
<feature type="non-terminal residue" evidence="1">
    <location>
        <position position="1"/>
    </location>
</feature>
<sequence length="200" mass="21649">LRMTGKELSCSSDLVFLDAVYKDLNPPRHVCLISSSPTASSNHSLFCFSPAGRTLFSRILFLSFHSFRSNPATSLPSKPPRQTDKMKFTLQSAFLALALALQASAAAVEDASMAAVRRNTLLMERQGANANRPVPNGACCVANTSLKQDVCNVNGQTGRCVPDSINNCGAQLTCIEDSRLDCDPNTLERGRPLCRRRQGA</sequence>
<keyword evidence="2" id="KW-1185">Reference proteome</keyword>
<accession>A0A167C3K3</accession>
<proteinExistence type="predicted"/>
<organism evidence="1 2">
    <name type="scientific">Colletotrichum incanum</name>
    <name type="common">Soybean anthracnose fungus</name>
    <dbReference type="NCBI Taxonomy" id="1573173"/>
    <lineage>
        <taxon>Eukaryota</taxon>
        <taxon>Fungi</taxon>
        <taxon>Dikarya</taxon>
        <taxon>Ascomycota</taxon>
        <taxon>Pezizomycotina</taxon>
        <taxon>Sordariomycetes</taxon>
        <taxon>Hypocreomycetidae</taxon>
        <taxon>Glomerellales</taxon>
        <taxon>Glomerellaceae</taxon>
        <taxon>Colletotrichum</taxon>
        <taxon>Colletotrichum spaethianum species complex</taxon>
    </lineage>
</organism>
<gene>
    <name evidence="1" type="ORF">CI238_06754</name>
</gene>
<dbReference type="Proteomes" id="UP000076584">
    <property type="component" value="Unassembled WGS sequence"/>
</dbReference>
<dbReference type="AlphaFoldDB" id="A0A167C3K3"/>
<name>A0A167C3K3_COLIC</name>
<evidence type="ECO:0000313" key="1">
    <source>
        <dbReference type="EMBL" id="KZL82086.1"/>
    </source>
</evidence>
<dbReference type="STRING" id="1573173.A0A167C3K3"/>
<comment type="caution">
    <text evidence="1">The sequence shown here is derived from an EMBL/GenBank/DDBJ whole genome shotgun (WGS) entry which is preliminary data.</text>
</comment>
<protein>
    <submittedName>
        <fullName evidence="1">Uncharacterized protein</fullName>
    </submittedName>
</protein>
<reference evidence="1 2" key="1">
    <citation type="submission" date="2015-06" db="EMBL/GenBank/DDBJ databases">
        <title>Survival trade-offs in plant roots during colonization by closely related pathogenic and mutualistic fungi.</title>
        <authorList>
            <person name="Hacquard S."/>
            <person name="Kracher B."/>
            <person name="Hiruma K."/>
            <person name="Weinman A."/>
            <person name="Muench P."/>
            <person name="Garrido Oter R."/>
            <person name="Ver Loren van Themaat E."/>
            <person name="Dallerey J.-F."/>
            <person name="Damm U."/>
            <person name="Henrissat B."/>
            <person name="Lespinet O."/>
            <person name="Thon M."/>
            <person name="Kemen E."/>
            <person name="McHardy A.C."/>
            <person name="Schulze-Lefert P."/>
            <person name="O'Connell R.J."/>
        </authorList>
    </citation>
    <scope>NUCLEOTIDE SEQUENCE [LARGE SCALE GENOMIC DNA]</scope>
    <source>
        <strain evidence="1 2">MAFF 238704</strain>
    </source>
</reference>
<dbReference type="EMBL" id="LFIW01001518">
    <property type="protein sequence ID" value="KZL82086.1"/>
    <property type="molecule type" value="Genomic_DNA"/>
</dbReference>